<evidence type="ECO:0000259" key="1">
    <source>
        <dbReference type="Pfam" id="PF18796"/>
    </source>
</evidence>
<proteinExistence type="predicted"/>
<dbReference type="KEGG" id="fes:HER31_12770"/>
<gene>
    <name evidence="2" type="ORF">HER31_12770</name>
</gene>
<dbReference type="EMBL" id="CP051180">
    <property type="protein sequence ID" value="QIZ77693.1"/>
    <property type="molecule type" value="Genomic_DNA"/>
</dbReference>
<dbReference type="Pfam" id="PF18796">
    <property type="entry name" value="LPD1"/>
    <property type="match status" value="1"/>
</dbReference>
<keyword evidence="3" id="KW-1185">Reference proteome</keyword>
<organism evidence="2 3">
    <name type="scientific">Ferrimonas lipolytica</name>
    <dbReference type="NCBI Taxonomy" id="2724191"/>
    <lineage>
        <taxon>Bacteria</taxon>
        <taxon>Pseudomonadati</taxon>
        <taxon>Pseudomonadota</taxon>
        <taxon>Gammaproteobacteria</taxon>
        <taxon>Alteromonadales</taxon>
        <taxon>Ferrimonadaceae</taxon>
        <taxon>Ferrimonas</taxon>
    </lineage>
</organism>
<dbReference type="NCBIfam" id="NF041907">
    <property type="entry name" value="CLCA_X"/>
    <property type="match status" value="1"/>
</dbReference>
<feature type="domain" description="Large polyvalent protein-associated" evidence="1">
    <location>
        <begin position="191"/>
        <end position="265"/>
    </location>
</feature>
<dbReference type="RefSeq" id="WP_168660952.1">
    <property type="nucleotide sequence ID" value="NZ_CP051180.1"/>
</dbReference>
<name>A0A6H1UHA0_9GAMM</name>
<protein>
    <recommendedName>
        <fullName evidence="1">Large polyvalent protein-associated domain-containing protein</fullName>
    </recommendedName>
</protein>
<evidence type="ECO:0000313" key="2">
    <source>
        <dbReference type="EMBL" id="QIZ77693.1"/>
    </source>
</evidence>
<sequence>MGLSSNSGIQRQFYRQGPDYRFDEQVDFADIKSQFGLAGITVGRWVDNQEKRLAANLVFDALADLAFLLNVPPQVMGLRQSLSLAFGQGGSPLAQAHYAPASNTLALAKNAGAGALAHEWWHAFDHYIAFRLYPRHSDDSIMRSFASDLWLTERTPTAHPLNGRLQQLFATTLLSEDGQTKHDFVSRSVALDKRIGRRYFSLPTEMMARAFEATLQQDSRIKNQYLVSGTKATELAQQGGFPDVAHLTRIHTALHGYFTPLGQALSR</sequence>
<dbReference type="Proteomes" id="UP000501602">
    <property type="component" value="Chromosome"/>
</dbReference>
<reference evidence="2 3" key="1">
    <citation type="submission" date="2020-04" db="EMBL/GenBank/DDBJ databases">
        <title>Ferrimonas sp. S7 isolated from sea water.</title>
        <authorList>
            <person name="Bae S.S."/>
            <person name="Baek K."/>
        </authorList>
    </citation>
    <scope>NUCLEOTIDE SEQUENCE [LARGE SCALE GENOMIC DNA]</scope>
    <source>
        <strain evidence="2 3">S7</strain>
    </source>
</reference>
<dbReference type="AlphaFoldDB" id="A0A6H1UHA0"/>
<dbReference type="InterPro" id="IPR041047">
    <property type="entry name" value="LPD1"/>
</dbReference>
<evidence type="ECO:0000313" key="3">
    <source>
        <dbReference type="Proteomes" id="UP000501602"/>
    </source>
</evidence>
<accession>A0A6H1UHA0</accession>